<evidence type="ECO:0000259" key="2">
    <source>
        <dbReference type="Pfam" id="PF01521"/>
    </source>
</evidence>
<dbReference type="InterPro" id="IPR050322">
    <property type="entry name" value="Fe-S_cluster_asmbl/transfer"/>
</dbReference>
<dbReference type="GO" id="GO:0016226">
    <property type="term" value="P:iron-sulfur cluster assembly"/>
    <property type="evidence" value="ECO:0007669"/>
    <property type="project" value="InterPro"/>
</dbReference>
<gene>
    <name evidence="3" type="ORF">DI556_04260</name>
</gene>
<dbReference type="Pfam" id="PF01521">
    <property type="entry name" value="Fe-S_biosyn"/>
    <property type="match status" value="1"/>
</dbReference>
<sequence length="116" mass="12427">MFGIPGKAPISMTPAAQAQIARLMAKGGTKGLRIGVKKGGCAGMEYTMDYVDEINPHDEVIEENGARVMIAPMAQMFLFGTEIDYKTDLLESGFKFNNPNVVDACGCGESIKFAGM</sequence>
<comment type="similarity">
    <text evidence="1">Belongs to the HesB/IscA family.</text>
</comment>
<dbReference type="Gene3D" id="2.60.300.12">
    <property type="entry name" value="HesB-like domain"/>
    <property type="match status" value="1"/>
</dbReference>
<dbReference type="GO" id="GO:0005737">
    <property type="term" value="C:cytoplasm"/>
    <property type="evidence" value="ECO:0007669"/>
    <property type="project" value="TreeGrafter"/>
</dbReference>
<accession>A0A2W5NGL6</accession>
<dbReference type="Proteomes" id="UP000249185">
    <property type="component" value="Unassembled WGS sequence"/>
</dbReference>
<reference evidence="3 4" key="1">
    <citation type="submission" date="2017-08" db="EMBL/GenBank/DDBJ databases">
        <title>Infants hospitalized years apart are colonized by the same room-sourced microbial strains.</title>
        <authorList>
            <person name="Brooks B."/>
            <person name="Olm M.R."/>
            <person name="Firek B.A."/>
            <person name="Baker R."/>
            <person name="Thomas B.C."/>
            <person name="Morowitz M.J."/>
            <person name="Banfield J.F."/>
        </authorList>
    </citation>
    <scope>NUCLEOTIDE SEQUENCE [LARGE SCALE GENOMIC DNA]</scope>
    <source>
        <strain evidence="3">S2_005_002_R2_34</strain>
    </source>
</reference>
<dbReference type="PANTHER" id="PTHR10072:SF41">
    <property type="entry name" value="IRON-SULFUR CLUSTER ASSEMBLY 1 HOMOLOG, MITOCHONDRIAL"/>
    <property type="match status" value="1"/>
</dbReference>
<dbReference type="EMBL" id="QFPW01000002">
    <property type="protein sequence ID" value="PZQ51389.1"/>
    <property type="molecule type" value="Genomic_DNA"/>
</dbReference>
<dbReference type="NCBIfam" id="TIGR00049">
    <property type="entry name" value="iron-sulfur cluster assembly accessory protein"/>
    <property type="match status" value="1"/>
</dbReference>
<name>A0A2W5NGL6_RHOSU</name>
<dbReference type="SUPFAM" id="SSF89360">
    <property type="entry name" value="HesB-like domain"/>
    <property type="match status" value="1"/>
</dbReference>
<protein>
    <submittedName>
        <fullName evidence="3">Iron-sulfur cluster assembly accessory protein</fullName>
    </submittedName>
</protein>
<dbReference type="GO" id="GO:0051537">
    <property type="term" value="F:2 iron, 2 sulfur cluster binding"/>
    <property type="evidence" value="ECO:0007669"/>
    <property type="project" value="TreeGrafter"/>
</dbReference>
<dbReference type="InterPro" id="IPR016092">
    <property type="entry name" value="ATAP"/>
</dbReference>
<organism evidence="3 4">
    <name type="scientific">Rhodovulum sulfidophilum</name>
    <name type="common">Rhodobacter sulfidophilus</name>
    <dbReference type="NCBI Taxonomy" id="35806"/>
    <lineage>
        <taxon>Bacteria</taxon>
        <taxon>Pseudomonadati</taxon>
        <taxon>Pseudomonadota</taxon>
        <taxon>Alphaproteobacteria</taxon>
        <taxon>Rhodobacterales</taxon>
        <taxon>Paracoccaceae</taxon>
        <taxon>Rhodovulum</taxon>
    </lineage>
</organism>
<proteinExistence type="inferred from homology"/>
<dbReference type="InterPro" id="IPR035903">
    <property type="entry name" value="HesB-like_dom_sf"/>
</dbReference>
<dbReference type="PANTHER" id="PTHR10072">
    <property type="entry name" value="IRON-SULFUR CLUSTER ASSEMBLY PROTEIN"/>
    <property type="match status" value="1"/>
</dbReference>
<dbReference type="InterPro" id="IPR000361">
    <property type="entry name" value="ATAP_core_dom"/>
</dbReference>
<evidence type="ECO:0000256" key="1">
    <source>
        <dbReference type="ARBA" id="ARBA00006718"/>
    </source>
</evidence>
<dbReference type="STRING" id="35806.A6024_12255"/>
<evidence type="ECO:0000313" key="3">
    <source>
        <dbReference type="EMBL" id="PZQ51389.1"/>
    </source>
</evidence>
<feature type="domain" description="Core" evidence="2">
    <location>
        <begin position="10"/>
        <end position="109"/>
    </location>
</feature>
<dbReference type="AlphaFoldDB" id="A0A2W5NGL6"/>
<comment type="caution">
    <text evidence="3">The sequence shown here is derived from an EMBL/GenBank/DDBJ whole genome shotgun (WGS) entry which is preliminary data.</text>
</comment>
<evidence type="ECO:0000313" key="4">
    <source>
        <dbReference type="Proteomes" id="UP000249185"/>
    </source>
</evidence>